<evidence type="ECO:0000313" key="1">
    <source>
        <dbReference type="EMBL" id="MCE4554082.1"/>
    </source>
</evidence>
<sequence>MPPVAINATLPSASLRLHSQTARMFASPRLQGGGHGGEAHALLNEHIGHASTRIAALQELERELVALRSRCRGDEQACAILEGLAEPGAELPSKSHVGHSH</sequence>
<comment type="caution">
    <text evidence="1">The sequence shown here is derived from an EMBL/GenBank/DDBJ whole genome shotgun (WGS) entry which is preliminary data.</text>
</comment>
<dbReference type="Gene3D" id="1.10.1660.10">
    <property type="match status" value="1"/>
</dbReference>
<proteinExistence type="predicted"/>
<reference evidence="1 2" key="1">
    <citation type="submission" date="2021-12" db="EMBL/GenBank/DDBJ databases">
        <title>Genome seq of P8.</title>
        <authorList>
            <person name="Seo T."/>
        </authorList>
    </citation>
    <scope>NUCLEOTIDE SEQUENCE [LARGE SCALE GENOMIC DNA]</scope>
    <source>
        <strain evidence="1 2">P8</strain>
    </source>
</reference>
<evidence type="ECO:0000313" key="2">
    <source>
        <dbReference type="Proteomes" id="UP001200741"/>
    </source>
</evidence>
<keyword evidence="2" id="KW-1185">Reference proteome</keyword>
<accession>A0ABS8XT57</accession>
<gene>
    <name evidence="1" type="ORF">LXT13_06405</name>
</gene>
<organism evidence="1 2">
    <name type="scientific">Pelomonas cellulosilytica</name>
    <dbReference type="NCBI Taxonomy" id="2906762"/>
    <lineage>
        <taxon>Bacteria</taxon>
        <taxon>Pseudomonadati</taxon>
        <taxon>Pseudomonadota</taxon>
        <taxon>Betaproteobacteria</taxon>
        <taxon>Burkholderiales</taxon>
        <taxon>Sphaerotilaceae</taxon>
        <taxon>Roseateles</taxon>
    </lineage>
</organism>
<dbReference type="Proteomes" id="UP001200741">
    <property type="component" value="Unassembled WGS sequence"/>
</dbReference>
<dbReference type="SUPFAM" id="SSF46955">
    <property type="entry name" value="Putative DNA-binding domain"/>
    <property type="match status" value="1"/>
</dbReference>
<dbReference type="EMBL" id="JAJTWU010000002">
    <property type="protein sequence ID" value="MCE4554082.1"/>
    <property type="molecule type" value="Genomic_DNA"/>
</dbReference>
<dbReference type="InterPro" id="IPR009061">
    <property type="entry name" value="DNA-bd_dom_put_sf"/>
</dbReference>
<protein>
    <submittedName>
        <fullName evidence="1">Uncharacterized protein</fullName>
    </submittedName>
</protein>
<name>A0ABS8XT57_9BURK</name>